<comment type="subcellular location">
    <subcellularLocation>
        <location evidence="1">Membrane</location>
        <topology evidence="1">Peripheral membrane protein</topology>
    </subcellularLocation>
</comment>
<evidence type="ECO:0000256" key="4">
    <source>
        <dbReference type="ARBA" id="ARBA00023276"/>
    </source>
</evidence>
<dbReference type="Proteomes" id="UP001526426">
    <property type="component" value="Unassembled WGS sequence"/>
</dbReference>
<evidence type="ECO:0000256" key="3">
    <source>
        <dbReference type="ARBA" id="ARBA00023136"/>
    </source>
</evidence>
<keyword evidence="4 5" id="KW-0604">Photosystem II</keyword>
<comment type="caution">
    <text evidence="6">The sequence shown here is derived from an EMBL/GenBank/DDBJ whole genome shotgun (WGS) entry which is preliminary data.</text>
</comment>
<dbReference type="Pfam" id="PF03912">
    <property type="entry name" value="Psb28"/>
    <property type="match status" value="1"/>
</dbReference>
<keyword evidence="2 5" id="KW-0602">Photosynthesis</keyword>
<dbReference type="InterPro" id="IPR005610">
    <property type="entry name" value="PSII_Psb28_class-1"/>
</dbReference>
<dbReference type="PANTHER" id="PTHR34963">
    <property type="match status" value="1"/>
</dbReference>
<evidence type="ECO:0000256" key="5">
    <source>
        <dbReference type="RuleBase" id="RU003509"/>
    </source>
</evidence>
<accession>A0ABT3L8X0</accession>
<proteinExistence type="inferred from homology"/>
<dbReference type="Gene3D" id="2.40.30.220">
    <property type="entry name" value="Photosystem II Psb28"/>
    <property type="match status" value="1"/>
</dbReference>
<evidence type="ECO:0000256" key="1">
    <source>
        <dbReference type="ARBA" id="ARBA00004170"/>
    </source>
</evidence>
<comment type="similarity">
    <text evidence="5">Belongs to the Psb28 family.</text>
</comment>
<gene>
    <name evidence="6" type="primary">psb28</name>
    <name evidence="6" type="ORF">K4A83_16990</name>
</gene>
<organism evidence="6 7">
    <name type="scientific">Spirulina subsalsa FACHB-351</name>
    <dbReference type="NCBI Taxonomy" id="234711"/>
    <lineage>
        <taxon>Bacteria</taxon>
        <taxon>Bacillati</taxon>
        <taxon>Cyanobacteriota</taxon>
        <taxon>Cyanophyceae</taxon>
        <taxon>Spirulinales</taxon>
        <taxon>Spirulinaceae</taxon>
        <taxon>Spirulina</taxon>
    </lineage>
</organism>
<reference evidence="6 7" key="1">
    <citation type="submission" date="2021-08" db="EMBL/GenBank/DDBJ databases">
        <title>Draft genome sequence of Spirulina subsalsa with high tolerance to salinity and hype-accumulation of phycocyanin.</title>
        <authorList>
            <person name="Pei H."/>
            <person name="Jiang L."/>
        </authorList>
    </citation>
    <scope>NUCLEOTIDE SEQUENCE [LARGE SCALE GENOMIC DNA]</scope>
    <source>
        <strain evidence="6 7">FACHB-351</strain>
    </source>
</reference>
<dbReference type="NCBIfam" id="TIGR03047">
    <property type="entry name" value="PS_II_psb28"/>
    <property type="match status" value="1"/>
</dbReference>
<evidence type="ECO:0000313" key="6">
    <source>
        <dbReference type="EMBL" id="MCW6037956.1"/>
    </source>
</evidence>
<dbReference type="InterPro" id="IPR038676">
    <property type="entry name" value="Psb28_c1_sf"/>
</dbReference>
<dbReference type="PANTHER" id="PTHR34963:SF2">
    <property type="entry name" value="PHOTOSYSTEM II REACTION CENTER PSB28 PROTEIN, CHLOROPLASTIC"/>
    <property type="match status" value="1"/>
</dbReference>
<evidence type="ECO:0000256" key="2">
    <source>
        <dbReference type="ARBA" id="ARBA00022531"/>
    </source>
</evidence>
<keyword evidence="3" id="KW-0472">Membrane</keyword>
<name>A0ABT3L8X0_9CYAN</name>
<evidence type="ECO:0000313" key="7">
    <source>
        <dbReference type="Proteomes" id="UP001526426"/>
    </source>
</evidence>
<keyword evidence="7" id="KW-1185">Reference proteome</keyword>
<dbReference type="EMBL" id="JAIHOM010000099">
    <property type="protein sequence ID" value="MCW6037956.1"/>
    <property type="molecule type" value="Genomic_DNA"/>
</dbReference>
<sequence length="131" mass="15250">MDFQLYFLIQMSTKPTIEFLSGLPEELSDVRLRRGKTSGIRNVLMIFENLRALELVNSYTRQSKGALHLIDQEGEIEVTPSSLKIRFGGEDGDDLRGVECQFEIHEDDHWERFMRFMHRYAEANGMGYQDS</sequence>
<protein>
    <recommendedName>
        <fullName evidence="5">Photosystem II reaction center Psb28 protein</fullName>
    </recommendedName>
</protein>